<accession>A0A072U674</accession>
<reference evidence="1 3" key="2">
    <citation type="journal article" date="2014" name="BMC Genomics">
        <title>An improved genome release (version Mt4.0) for the model legume Medicago truncatula.</title>
        <authorList>
            <person name="Tang H."/>
            <person name="Krishnakumar V."/>
            <person name="Bidwell S."/>
            <person name="Rosen B."/>
            <person name="Chan A."/>
            <person name="Zhou S."/>
            <person name="Gentzbittel L."/>
            <person name="Childs K.L."/>
            <person name="Yandell M."/>
            <person name="Gundlach H."/>
            <person name="Mayer K.F."/>
            <person name="Schwartz D.C."/>
            <person name="Town C.D."/>
        </authorList>
    </citation>
    <scope>GENOME REANNOTATION</scope>
    <source>
        <strain evidence="1">A17</strain>
        <strain evidence="2 3">cv. Jemalong A17</strain>
    </source>
</reference>
<keyword evidence="1" id="KW-0812">Transmembrane</keyword>
<dbReference type="HOGENOM" id="CLU_147646_0_0_1"/>
<evidence type="ECO:0000313" key="1">
    <source>
        <dbReference type="EMBL" id="KEH24841.1"/>
    </source>
</evidence>
<keyword evidence="3" id="KW-1185">Reference proteome</keyword>
<name>A0A072U674_MEDTR</name>
<dbReference type="Proteomes" id="UP000002051">
    <property type="component" value="Chromosome 6"/>
</dbReference>
<protein>
    <submittedName>
        <fullName evidence="1">Transmembrane protein, putative</fullName>
    </submittedName>
</protein>
<reference evidence="1 3" key="1">
    <citation type="journal article" date="2011" name="Nature">
        <title>The Medicago genome provides insight into the evolution of rhizobial symbioses.</title>
        <authorList>
            <person name="Young N.D."/>
            <person name="Debelle F."/>
            <person name="Oldroyd G.E."/>
            <person name="Geurts R."/>
            <person name="Cannon S.B."/>
            <person name="Udvardi M.K."/>
            <person name="Benedito V.A."/>
            <person name="Mayer K.F."/>
            <person name="Gouzy J."/>
            <person name="Schoof H."/>
            <person name="Van de Peer Y."/>
            <person name="Proost S."/>
            <person name="Cook D.R."/>
            <person name="Meyers B.C."/>
            <person name="Spannagl M."/>
            <person name="Cheung F."/>
            <person name="De Mita S."/>
            <person name="Krishnakumar V."/>
            <person name="Gundlach H."/>
            <person name="Zhou S."/>
            <person name="Mudge J."/>
            <person name="Bharti A.K."/>
            <person name="Murray J.D."/>
            <person name="Naoumkina M.A."/>
            <person name="Rosen B."/>
            <person name="Silverstein K.A."/>
            <person name="Tang H."/>
            <person name="Rombauts S."/>
            <person name="Zhao P.X."/>
            <person name="Zhou P."/>
            <person name="Barbe V."/>
            <person name="Bardou P."/>
            <person name="Bechner M."/>
            <person name="Bellec A."/>
            <person name="Berger A."/>
            <person name="Berges H."/>
            <person name="Bidwell S."/>
            <person name="Bisseling T."/>
            <person name="Choisne N."/>
            <person name="Couloux A."/>
            <person name="Denny R."/>
            <person name="Deshpande S."/>
            <person name="Dai X."/>
            <person name="Doyle J.J."/>
            <person name="Dudez A.M."/>
            <person name="Farmer A.D."/>
            <person name="Fouteau S."/>
            <person name="Franken C."/>
            <person name="Gibelin C."/>
            <person name="Gish J."/>
            <person name="Goldstein S."/>
            <person name="Gonzalez A.J."/>
            <person name="Green P.J."/>
            <person name="Hallab A."/>
            <person name="Hartog M."/>
            <person name="Hua A."/>
            <person name="Humphray S.J."/>
            <person name="Jeong D.H."/>
            <person name="Jing Y."/>
            <person name="Jocker A."/>
            <person name="Kenton S.M."/>
            <person name="Kim D.J."/>
            <person name="Klee K."/>
            <person name="Lai H."/>
            <person name="Lang C."/>
            <person name="Lin S."/>
            <person name="Macmil S.L."/>
            <person name="Magdelenat G."/>
            <person name="Matthews L."/>
            <person name="McCorrison J."/>
            <person name="Monaghan E.L."/>
            <person name="Mun J.H."/>
            <person name="Najar F.Z."/>
            <person name="Nicholson C."/>
            <person name="Noirot C."/>
            <person name="O'Bleness M."/>
            <person name="Paule C.R."/>
            <person name="Poulain J."/>
            <person name="Prion F."/>
            <person name="Qin B."/>
            <person name="Qu C."/>
            <person name="Retzel E.F."/>
            <person name="Riddle C."/>
            <person name="Sallet E."/>
            <person name="Samain S."/>
            <person name="Samson N."/>
            <person name="Sanders I."/>
            <person name="Saurat O."/>
            <person name="Scarpelli C."/>
            <person name="Schiex T."/>
            <person name="Segurens B."/>
            <person name="Severin A.J."/>
            <person name="Sherrier D.J."/>
            <person name="Shi R."/>
            <person name="Sims S."/>
            <person name="Singer S.R."/>
            <person name="Sinharoy S."/>
            <person name="Sterck L."/>
            <person name="Viollet A."/>
            <person name="Wang B.B."/>
            <person name="Wang K."/>
            <person name="Wang M."/>
            <person name="Wang X."/>
            <person name="Warfsmann J."/>
            <person name="Weissenbach J."/>
            <person name="White D.D."/>
            <person name="White J.D."/>
            <person name="Wiley G.B."/>
            <person name="Wincker P."/>
            <person name="Xing Y."/>
            <person name="Yang L."/>
            <person name="Yao Z."/>
            <person name="Ying F."/>
            <person name="Zhai J."/>
            <person name="Zhou L."/>
            <person name="Zuber A."/>
            <person name="Denarie J."/>
            <person name="Dixon R.A."/>
            <person name="May G.D."/>
            <person name="Schwartz D.C."/>
            <person name="Rogers J."/>
            <person name="Quetier F."/>
            <person name="Town C.D."/>
            <person name="Roe B.A."/>
        </authorList>
    </citation>
    <scope>NUCLEOTIDE SEQUENCE [LARGE SCALE GENOMIC DNA]</scope>
    <source>
        <strain evidence="1">A17</strain>
        <strain evidence="2 3">cv. Jemalong A17</strain>
    </source>
</reference>
<proteinExistence type="predicted"/>
<dbReference type="EnsemblPlants" id="KEH24841">
    <property type="protein sequence ID" value="KEH24841"/>
    <property type="gene ID" value="MTR_6g007140"/>
</dbReference>
<evidence type="ECO:0000313" key="2">
    <source>
        <dbReference type="EnsemblPlants" id="KEH24841"/>
    </source>
</evidence>
<reference evidence="2" key="3">
    <citation type="submission" date="2015-04" db="UniProtKB">
        <authorList>
            <consortium name="EnsemblPlants"/>
        </authorList>
    </citation>
    <scope>IDENTIFICATION</scope>
    <source>
        <strain evidence="2">cv. Jemalong A17</strain>
    </source>
</reference>
<evidence type="ECO:0000313" key="3">
    <source>
        <dbReference type="Proteomes" id="UP000002051"/>
    </source>
</evidence>
<keyword evidence="1" id="KW-0472">Membrane</keyword>
<sequence length="148" mass="17051">MTQPDFGLDDPLHDLSLGVSRDCLCILAHANDSLDIWVMKYYGNKDSWNKLFAIPFMELCYNGIGFFSLLYISEEDGQVFFDLNYEVYVYNYKNRTLKIPKIQGLPSNRSLSSIQRMVVQPQPWLPGSCVTQGMLVMLTINKHLRVCE</sequence>
<gene>
    <name evidence="1" type="ordered locus">MTR_6g007140</name>
</gene>
<dbReference type="AlphaFoldDB" id="A0A072U674"/>
<organism evidence="1 3">
    <name type="scientific">Medicago truncatula</name>
    <name type="common">Barrel medic</name>
    <name type="synonym">Medicago tribuloides</name>
    <dbReference type="NCBI Taxonomy" id="3880"/>
    <lineage>
        <taxon>Eukaryota</taxon>
        <taxon>Viridiplantae</taxon>
        <taxon>Streptophyta</taxon>
        <taxon>Embryophyta</taxon>
        <taxon>Tracheophyta</taxon>
        <taxon>Spermatophyta</taxon>
        <taxon>Magnoliopsida</taxon>
        <taxon>eudicotyledons</taxon>
        <taxon>Gunneridae</taxon>
        <taxon>Pentapetalae</taxon>
        <taxon>rosids</taxon>
        <taxon>fabids</taxon>
        <taxon>Fabales</taxon>
        <taxon>Fabaceae</taxon>
        <taxon>Papilionoideae</taxon>
        <taxon>50 kb inversion clade</taxon>
        <taxon>NPAAA clade</taxon>
        <taxon>Hologalegina</taxon>
        <taxon>IRL clade</taxon>
        <taxon>Trifolieae</taxon>
        <taxon>Medicago</taxon>
    </lineage>
</organism>
<dbReference type="EMBL" id="CM001222">
    <property type="protein sequence ID" value="KEH24841.1"/>
    <property type="molecule type" value="Genomic_DNA"/>
</dbReference>